<proteinExistence type="predicted"/>
<evidence type="ECO:0000256" key="1">
    <source>
        <dbReference type="SAM" id="MobiDB-lite"/>
    </source>
</evidence>
<name>A0AA88ILE1_TACVA</name>
<organism evidence="2 3">
    <name type="scientific">Tachysurus vachellii</name>
    <name type="common">Darkbarbel catfish</name>
    <name type="synonym">Pelteobagrus vachellii</name>
    <dbReference type="NCBI Taxonomy" id="175792"/>
    <lineage>
        <taxon>Eukaryota</taxon>
        <taxon>Metazoa</taxon>
        <taxon>Chordata</taxon>
        <taxon>Craniata</taxon>
        <taxon>Vertebrata</taxon>
        <taxon>Euteleostomi</taxon>
        <taxon>Actinopterygii</taxon>
        <taxon>Neopterygii</taxon>
        <taxon>Teleostei</taxon>
        <taxon>Ostariophysi</taxon>
        <taxon>Siluriformes</taxon>
        <taxon>Bagridae</taxon>
        <taxon>Tachysurus</taxon>
    </lineage>
</organism>
<dbReference type="Proteomes" id="UP001187315">
    <property type="component" value="Unassembled WGS sequence"/>
</dbReference>
<evidence type="ECO:0000313" key="3">
    <source>
        <dbReference type="Proteomes" id="UP001187315"/>
    </source>
</evidence>
<feature type="compositionally biased region" description="Polar residues" evidence="1">
    <location>
        <begin position="38"/>
        <end position="53"/>
    </location>
</feature>
<feature type="compositionally biased region" description="Basic and acidic residues" evidence="1">
    <location>
        <begin position="15"/>
        <end position="25"/>
    </location>
</feature>
<dbReference type="EMBL" id="JAVHJS010000025">
    <property type="protein sequence ID" value="KAK2816186.1"/>
    <property type="molecule type" value="Genomic_DNA"/>
</dbReference>
<accession>A0AA88ILE1</accession>
<gene>
    <name evidence="2" type="ORF">Q7C36_022457</name>
</gene>
<protein>
    <submittedName>
        <fullName evidence="2">Uncharacterized protein</fullName>
    </submittedName>
</protein>
<feature type="region of interest" description="Disordered" evidence="1">
    <location>
        <begin position="15"/>
        <end position="55"/>
    </location>
</feature>
<keyword evidence="3" id="KW-1185">Reference proteome</keyword>
<sequence>MVVSYCLILQAFTKEEGERSHDQFSHEGLFLKGHPHTSRSTSAHTQEPSSISRSKVPLHVHANSRQDLVAISINSRPAEIAALKEDATRSP</sequence>
<comment type="caution">
    <text evidence="2">The sequence shown here is derived from an EMBL/GenBank/DDBJ whole genome shotgun (WGS) entry which is preliminary data.</text>
</comment>
<dbReference type="AlphaFoldDB" id="A0AA88ILE1"/>
<evidence type="ECO:0000313" key="2">
    <source>
        <dbReference type="EMBL" id="KAK2816186.1"/>
    </source>
</evidence>
<reference evidence="2" key="1">
    <citation type="submission" date="2023-08" db="EMBL/GenBank/DDBJ databases">
        <title>Pelteobagrus vachellii genome.</title>
        <authorList>
            <person name="Liu H."/>
        </authorList>
    </citation>
    <scope>NUCLEOTIDE SEQUENCE</scope>
    <source>
        <strain evidence="2">PRFRI_2022a</strain>
        <tissue evidence="2">Muscle</tissue>
    </source>
</reference>